<dbReference type="EMBL" id="JAHLFP010000008">
    <property type="protein sequence ID" value="MBU3805535.1"/>
    <property type="molecule type" value="Genomic_DNA"/>
</dbReference>
<evidence type="ECO:0000313" key="3">
    <source>
        <dbReference type="EMBL" id="MBU3805535.1"/>
    </source>
</evidence>
<feature type="region of interest" description="Disordered" evidence="1">
    <location>
        <begin position="23"/>
        <end position="70"/>
    </location>
</feature>
<evidence type="ECO:0000313" key="4">
    <source>
        <dbReference type="Proteomes" id="UP000713596"/>
    </source>
</evidence>
<reference evidence="3" key="1">
    <citation type="journal article" date="2021" name="PeerJ">
        <title>Extensive microbial diversity within the chicken gut microbiome revealed by metagenomics and culture.</title>
        <authorList>
            <person name="Gilroy R."/>
            <person name="Ravi A."/>
            <person name="Getino M."/>
            <person name="Pursley I."/>
            <person name="Horton D.L."/>
            <person name="Alikhan N.F."/>
            <person name="Baker D."/>
            <person name="Gharbi K."/>
            <person name="Hall N."/>
            <person name="Watson M."/>
            <person name="Adriaenssens E.M."/>
            <person name="Foster-Nyarko E."/>
            <person name="Jarju S."/>
            <person name="Secka A."/>
            <person name="Antonio M."/>
            <person name="Oren A."/>
            <person name="Chaudhuri R.R."/>
            <person name="La Ragione R."/>
            <person name="Hildebrand F."/>
            <person name="Pallen M.J."/>
        </authorList>
    </citation>
    <scope>NUCLEOTIDE SEQUENCE</scope>
    <source>
        <strain evidence="3">B5_2728</strain>
    </source>
</reference>
<evidence type="ECO:0000256" key="1">
    <source>
        <dbReference type="SAM" id="MobiDB-lite"/>
    </source>
</evidence>
<dbReference type="AlphaFoldDB" id="A0A948T151"/>
<feature type="signal peptide" evidence="2">
    <location>
        <begin position="1"/>
        <end position="22"/>
    </location>
</feature>
<name>A0A948T151_9FIRM</name>
<feature type="compositionally biased region" description="Polar residues" evidence="1">
    <location>
        <begin position="23"/>
        <end position="35"/>
    </location>
</feature>
<comment type="caution">
    <text evidence="3">The sequence shown here is derived from an EMBL/GenBank/DDBJ whole genome shotgun (WGS) entry which is preliminary data.</text>
</comment>
<evidence type="ECO:0000256" key="2">
    <source>
        <dbReference type="SAM" id="SignalP"/>
    </source>
</evidence>
<feature type="chain" id="PRO_5039281346" evidence="2">
    <location>
        <begin position="23"/>
        <end position="182"/>
    </location>
</feature>
<feature type="compositionally biased region" description="Low complexity" evidence="1">
    <location>
        <begin position="44"/>
        <end position="63"/>
    </location>
</feature>
<reference evidence="3" key="2">
    <citation type="submission" date="2021-04" db="EMBL/GenBank/DDBJ databases">
        <authorList>
            <person name="Gilroy R."/>
        </authorList>
    </citation>
    <scope>NUCLEOTIDE SEQUENCE</scope>
    <source>
        <strain evidence="3">B5_2728</strain>
    </source>
</reference>
<dbReference type="Proteomes" id="UP000713596">
    <property type="component" value="Unassembled WGS sequence"/>
</dbReference>
<protein>
    <submittedName>
        <fullName evidence="3">Uncharacterized protein</fullName>
    </submittedName>
</protein>
<organism evidence="3 4">
    <name type="scientific">Candidatus Allofournierella pullistercoris</name>
    <dbReference type="NCBI Taxonomy" id="2838597"/>
    <lineage>
        <taxon>Bacteria</taxon>
        <taxon>Bacillati</taxon>
        <taxon>Bacillota</taxon>
        <taxon>Clostridia</taxon>
        <taxon>Eubacteriales</taxon>
        <taxon>Oscillospiraceae</taxon>
        <taxon>Allofournierella</taxon>
    </lineage>
</organism>
<accession>A0A948T151</accession>
<keyword evidence="2" id="KW-0732">Signal</keyword>
<gene>
    <name evidence="3" type="ORF">H9882_01325</name>
</gene>
<proteinExistence type="predicted"/>
<sequence>MSRLWWAGVLCALCFAGCSATSQPSEPAQSQTQMKPWSAPEPYSQDTDSSPESSQQSEPDSQSAENSSGIDVDLVGLSGTMMYAQMYEIMMVPEDYVGKTLRLAGQFTVYDDLDPNRLVFTVMVADALACCQQGMEFVWTGEHSYPEDYPEPGQTVVVTGRYERYDNQGMDGYRIVADSVSW</sequence>